<evidence type="ECO:0000256" key="5">
    <source>
        <dbReference type="PIRSR" id="PIRSR000137-2"/>
    </source>
</evidence>
<comment type="cofactor">
    <cofactor evidence="1 5">
        <name>FAD</name>
        <dbReference type="ChEBI" id="CHEBI:57692"/>
    </cofactor>
</comment>
<dbReference type="OrthoDB" id="269227at2759"/>
<dbReference type="Pfam" id="PF05199">
    <property type="entry name" value="GMC_oxred_C"/>
    <property type="match status" value="1"/>
</dbReference>
<feature type="domain" description="Glucose-methanol-choline oxidoreductase N-terminal" evidence="8">
    <location>
        <begin position="294"/>
        <end position="308"/>
    </location>
</feature>
<evidence type="ECO:0000259" key="8">
    <source>
        <dbReference type="PROSITE" id="PS00624"/>
    </source>
</evidence>
<comment type="caution">
    <text evidence="9">The sequence shown here is derived from an EMBL/GenBank/DDBJ whole genome shotgun (WGS) entry which is preliminary data.</text>
</comment>
<dbReference type="Gene3D" id="3.30.560.10">
    <property type="entry name" value="Glucose Oxidase, domain 3"/>
    <property type="match status" value="1"/>
</dbReference>
<evidence type="ECO:0000256" key="1">
    <source>
        <dbReference type="ARBA" id="ARBA00001974"/>
    </source>
</evidence>
<dbReference type="InterPro" id="IPR007867">
    <property type="entry name" value="GMC_OxRtase_C"/>
</dbReference>
<evidence type="ECO:0000313" key="10">
    <source>
        <dbReference type="Proteomes" id="UP000828390"/>
    </source>
</evidence>
<dbReference type="PROSITE" id="PS00624">
    <property type="entry name" value="GMC_OXRED_2"/>
    <property type="match status" value="1"/>
</dbReference>
<dbReference type="AlphaFoldDB" id="A0A9D4I752"/>
<reference evidence="9" key="1">
    <citation type="journal article" date="2019" name="bioRxiv">
        <title>The Genome of the Zebra Mussel, Dreissena polymorpha: A Resource for Invasive Species Research.</title>
        <authorList>
            <person name="McCartney M.A."/>
            <person name="Auch B."/>
            <person name="Kono T."/>
            <person name="Mallez S."/>
            <person name="Zhang Y."/>
            <person name="Obille A."/>
            <person name="Becker A."/>
            <person name="Abrahante J.E."/>
            <person name="Garbe J."/>
            <person name="Badalamenti J.P."/>
            <person name="Herman A."/>
            <person name="Mangelson H."/>
            <person name="Liachko I."/>
            <person name="Sullivan S."/>
            <person name="Sone E.D."/>
            <person name="Koren S."/>
            <person name="Silverstein K.A.T."/>
            <person name="Beckman K.B."/>
            <person name="Gohl D.M."/>
        </authorList>
    </citation>
    <scope>NUCLEOTIDE SEQUENCE</scope>
    <source>
        <strain evidence="9">Duluth1</strain>
        <tissue evidence="9">Whole animal</tissue>
    </source>
</reference>
<gene>
    <name evidence="9" type="ORF">DPMN_187058</name>
</gene>
<dbReference type="Proteomes" id="UP000828390">
    <property type="component" value="Unassembled WGS sequence"/>
</dbReference>
<evidence type="ECO:0000256" key="2">
    <source>
        <dbReference type="ARBA" id="ARBA00010790"/>
    </source>
</evidence>
<organism evidence="9 10">
    <name type="scientific">Dreissena polymorpha</name>
    <name type="common">Zebra mussel</name>
    <name type="synonym">Mytilus polymorpha</name>
    <dbReference type="NCBI Taxonomy" id="45954"/>
    <lineage>
        <taxon>Eukaryota</taxon>
        <taxon>Metazoa</taxon>
        <taxon>Spiralia</taxon>
        <taxon>Lophotrochozoa</taxon>
        <taxon>Mollusca</taxon>
        <taxon>Bivalvia</taxon>
        <taxon>Autobranchia</taxon>
        <taxon>Heteroconchia</taxon>
        <taxon>Euheterodonta</taxon>
        <taxon>Imparidentia</taxon>
        <taxon>Neoheterodontei</taxon>
        <taxon>Myida</taxon>
        <taxon>Dreissenoidea</taxon>
        <taxon>Dreissenidae</taxon>
        <taxon>Dreissena</taxon>
    </lineage>
</organism>
<dbReference type="Gene3D" id="3.50.50.60">
    <property type="entry name" value="FAD/NAD(P)-binding domain"/>
    <property type="match status" value="1"/>
</dbReference>
<evidence type="ECO:0000313" key="9">
    <source>
        <dbReference type="EMBL" id="KAH3752441.1"/>
    </source>
</evidence>
<dbReference type="SUPFAM" id="SSF54373">
    <property type="entry name" value="FAD-linked reductases, C-terminal domain"/>
    <property type="match status" value="1"/>
</dbReference>
<dbReference type="GO" id="GO:0016614">
    <property type="term" value="F:oxidoreductase activity, acting on CH-OH group of donors"/>
    <property type="evidence" value="ECO:0007669"/>
    <property type="project" value="InterPro"/>
</dbReference>
<keyword evidence="3 6" id="KW-0285">Flavoprotein</keyword>
<evidence type="ECO:0000256" key="3">
    <source>
        <dbReference type="ARBA" id="ARBA00022630"/>
    </source>
</evidence>
<dbReference type="InterPro" id="IPR000172">
    <property type="entry name" value="GMC_OxRdtase_N"/>
</dbReference>
<name>A0A9D4I752_DREPO</name>
<dbReference type="InterPro" id="IPR012132">
    <property type="entry name" value="GMC_OxRdtase"/>
</dbReference>
<evidence type="ECO:0000256" key="6">
    <source>
        <dbReference type="RuleBase" id="RU003968"/>
    </source>
</evidence>
<evidence type="ECO:0000256" key="4">
    <source>
        <dbReference type="ARBA" id="ARBA00022827"/>
    </source>
</evidence>
<sequence length="600" mass="66873">MGLLNIKYVLSTALFAYLAYQFTRPIEIRVVETVNSTYDYIIVGAGSAGAVLAARLSEDPDIRVLLVEAGGENVHHKNFSVPAAALKTWESPADWVYHTTPQTETGFAQPNGRNEHYWPRGKILGGSSMLNLMQYVRGSRHDFDEWKEKGNEKWGYEDVLPYFLKSEDIQIEELKNSKYHNSGGLLTVTKETENPLVRRFVDAGKELGYEEVDFNGENQLGFSVSQVNVKNGVRQSTAVAFLLPVMHRRNLHVAVNAHVTKVIVEERVATGVTFIKDNKEMTVNAEREVILSAGSIGSPQILMLSGIGPKKHLQSLNIPLKADLPVGRNLEDHMFSIICGPINTSEASTEPKATSLISFAKYILFGKGLLSSTNLVGNAFLKSSKCETKYPDLQIHMFGSLPVKEITRYKSDKMLDLFPNDWVDGFVLLPILLHPKSKGYVALRSTDPFEHPIIEPNYLSNEEDMAKFIEVSKRTMDLLETKPFKEIGATKEAMNIAACKHTVFLSDEFHKCIIQHFAVTIYHPTSTCRMGPISDPNSVVDPELRVKGIERLRVVDASVMPGVVSGNTNAATIMIAEKAADMIRNIDSVQEIRKYINARS</sequence>
<accession>A0A9D4I752</accession>
<dbReference type="PANTHER" id="PTHR11552">
    <property type="entry name" value="GLUCOSE-METHANOL-CHOLINE GMC OXIDOREDUCTASE"/>
    <property type="match status" value="1"/>
</dbReference>
<keyword evidence="10" id="KW-1185">Reference proteome</keyword>
<dbReference type="PIRSF" id="PIRSF000137">
    <property type="entry name" value="Alcohol_oxidase"/>
    <property type="match status" value="1"/>
</dbReference>
<evidence type="ECO:0000259" key="7">
    <source>
        <dbReference type="PROSITE" id="PS00623"/>
    </source>
</evidence>
<dbReference type="GO" id="GO:0050660">
    <property type="term" value="F:flavin adenine dinucleotide binding"/>
    <property type="evidence" value="ECO:0007669"/>
    <property type="project" value="InterPro"/>
</dbReference>
<feature type="domain" description="Glucose-methanol-choline oxidoreductase N-terminal" evidence="7">
    <location>
        <begin position="121"/>
        <end position="144"/>
    </location>
</feature>
<comment type="similarity">
    <text evidence="2 6">Belongs to the GMC oxidoreductase family.</text>
</comment>
<dbReference type="EMBL" id="JAIWYP010000010">
    <property type="protein sequence ID" value="KAH3752441.1"/>
    <property type="molecule type" value="Genomic_DNA"/>
</dbReference>
<dbReference type="PANTHER" id="PTHR11552:SF147">
    <property type="entry name" value="CHOLINE DEHYDROGENASE, MITOCHONDRIAL"/>
    <property type="match status" value="1"/>
</dbReference>
<reference evidence="9" key="2">
    <citation type="submission" date="2020-11" db="EMBL/GenBank/DDBJ databases">
        <authorList>
            <person name="McCartney M.A."/>
            <person name="Auch B."/>
            <person name="Kono T."/>
            <person name="Mallez S."/>
            <person name="Becker A."/>
            <person name="Gohl D.M."/>
            <person name="Silverstein K.A.T."/>
            <person name="Koren S."/>
            <person name="Bechman K.B."/>
            <person name="Herman A."/>
            <person name="Abrahante J.E."/>
            <person name="Garbe J."/>
        </authorList>
    </citation>
    <scope>NUCLEOTIDE SEQUENCE</scope>
    <source>
        <strain evidence="9">Duluth1</strain>
        <tissue evidence="9">Whole animal</tissue>
    </source>
</reference>
<dbReference type="InterPro" id="IPR036188">
    <property type="entry name" value="FAD/NAD-bd_sf"/>
</dbReference>
<dbReference type="PROSITE" id="PS00623">
    <property type="entry name" value="GMC_OXRED_1"/>
    <property type="match status" value="1"/>
</dbReference>
<dbReference type="SUPFAM" id="SSF51905">
    <property type="entry name" value="FAD/NAD(P)-binding domain"/>
    <property type="match status" value="1"/>
</dbReference>
<feature type="binding site" evidence="5">
    <location>
        <position position="259"/>
    </location>
    <ligand>
        <name>FAD</name>
        <dbReference type="ChEBI" id="CHEBI:57692"/>
    </ligand>
</feature>
<dbReference type="Pfam" id="PF00732">
    <property type="entry name" value="GMC_oxred_N"/>
    <property type="match status" value="1"/>
</dbReference>
<proteinExistence type="inferred from homology"/>
<keyword evidence="4 5" id="KW-0274">FAD</keyword>
<protein>
    <recommendedName>
        <fullName evidence="7 8">Glucose-methanol-choline oxidoreductase N-terminal domain-containing protein</fullName>
    </recommendedName>
</protein>